<dbReference type="EMBL" id="CAXLJM020000046">
    <property type="protein sequence ID" value="CAL8110957.1"/>
    <property type="molecule type" value="Genomic_DNA"/>
</dbReference>
<gene>
    <name evidence="3" type="ORF">ODALV1_LOCUS14592</name>
</gene>
<proteinExistence type="predicted"/>
<feature type="region of interest" description="Disordered" evidence="1">
    <location>
        <begin position="246"/>
        <end position="410"/>
    </location>
</feature>
<keyword evidence="4" id="KW-1185">Reference proteome</keyword>
<feature type="region of interest" description="Disordered" evidence="1">
    <location>
        <begin position="115"/>
        <end position="139"/>
    </location>
</feature>
<accession>A0ABP1QW92</accession>
<evidence type="ECO:0000256" key="1">
    <source>
        <dbReference type="SAM" id="MobiDB-lite"/>
    </source>
</evidence>
<feature type="compositionally biased region" description="Low complexity" evidence="1">
    <location>
        <begin position="383"/>
        <end position="392"/>
    </location>
</feature>
<sequence>MRGRVMFSVICVVLSASQLIFAQPPFLFHRRHGPSWGFPNEIHGNVGPMRPPPPGVLVAGHIPPGARPLGPGHPGGRLVFTSPPPPSAWPNHGPQIQRAKESSHFEYEVVPHPISMSRKPPTILRPGPPPSPPPPRSSDMTQEIMRLLAEQQATLRPSTVPPPRTLMSRTDRPPMHPPMIMVPRPTPPAPTDSDFQEGYRILNDLFMEDSNGDIRNNLVGGSEVSFNGGAYYPITNADAVIAHQNQNQPQLAPQLQPQPQKMNETTELASGSETDMQIVPAEEKPVPAEIAESEKPSEPTPQPTPQMEQSESSYGPPQFQNGPPSHSSFMFTDPNEGPAGYTIHDHGYRGPPPPFHPSGNSVIPGPAVPQRGQNTEVRNTIGQDQQQKQASQNNGYKNEGNSVQYGAPGQNGGLRMPIMMMPITANKANGNQPLPSSAEVQYALGILARYASKQAQQLNQKSQPQQQQSPSSPNPSYGAPQSNQASLDQSYGAPQENQPSPSAFNAPQQQNAPSDSYGAPQQQNSPSDSYGAPQQSSQNTGYGAPQQKQQSSTVSSYLPPSSLSNYGVPPQQLNQIQGPSGTYSTTEENAITISASNQLDESSPFPVYGPPSSSYGVGSGGGGGGASGIIGAKVEALKSIQNAVKGGFRSITGLKAGILNAGLNAIGNLGQAKGQIANSLKIPVLPQKESGGYIAYGAPSDPQPSYGPPEESTPSGGWGQPQTSTASILNGVKDLVGQVTGTITQTGKAAVGIGLSKNQFIKNNFAIKGQMFTDTVSKKIANKNQYFQNVLKHVQSIFDAATARPNTGGKNPW</sequence>
<feature type="compositionally biased region" description="Basic and acidic residues" evidence="1">
    <location>
        <begin position="281"/>
        <end position="297"/>
    </location>
</feature>
<feature type="compositionally biased region" description="Polar residues" evidence="1">
    <location>
        <begin position="495"/>
        <end position="550"/>
    </location>
</feature>
<feature type="compositionally biased region" description="Polar residues" evidence="1">
    <location>
        <begin position="261"/>
        <end position="275"/>
    </location>
</feature>
<feature type="compositionally biased region" description="Polar residues" evidence="1">
    <location>
        <begin position="371"/>
        <end position="382"/>
    </location>
</feature>
<feature type="compositionally biased region" description="Polar residues" evidence="1">
    <location>
        <begin position="479"/>
        <end position="489"/>
    </location>
</feature>
<feature type="compositionally biased region" description="Low complexity" evidence="1">
    <location>
        <begin position="453"/>
        <end position="476"/>
    </location>
</feature>
<comment type="caution">
    <text evidence="3">The sequence shown here is derived from an EMBL/GenBank/DDBJ whole genome shotgun (WGS) entry which is preliminary data.</text>
</comment>
<feature type="chain" id="PRO_5045592438" evidence="2">
    <location>
        <begin position="23"/>
        <end position="813"/>
    </location>
</feature>
<keyword evidence="2" id="KW-0732">Signal</keyword>
<dbReference type="Proteomes" id="UP001642540">
    <property type="component" value="Unassembled WGS sequence"/>
</dbReference>
<reference evidence="3 4" key="1">
    <citation type="submission" date="2024-08" db="EMBL/GenBank/DDBJ databases">
        <authorList>
            <person name="Cucini C."/>
            <person name="Frati F."/>
        </authorList>
    </citation>
    <scope>NUCLEOTIDE SEQUENCE [LARGE SCALE GENOMIC DNA]</scope>
</reference>
<feature type="compositionally biased region" description="Polar residues" evidence="1">
    <location>
        <begin position="318"/>
        <end position="330"/>
    </location>
</feature>
<feature type="compositionally biased region" description="Pro residues" evidence="1">
    <location>
        <begin position="126"/>
        <end position="136"/>
    </location>
</feature>
<feature type="compositionally biased region" description="Polar residues" evidence="1">
    <location>
        <begin position="571"/>
        <end position="584"/>
    </location>
</feature>
<feature type="region of interest" description="Disordered" evidence="1">
    <location>
        <begin position="693"/>
        <end position="724"/>
    </location>
</feature>
<evidence type="ECO:0000256" key="2">
    <source>
        <dbReference type="SAM" id="SignalP"/>
    </source>
</evidence>
<feature type="compositionally biased region" description="Low complexity" evidence="1">
    <location>
        <begin position="246"/>
        <end position="260"/>
    </location>
</feature>
<feature type="compositionally biased region" description="Polar residues" evidence="1">
    <location>
        <begin position="712"/>
        <end position="724"/>
    </location>
</feature>
<feature type="region of interest" description="Disordered" evidence="1">
    <location>
        <begin position="453"/>
        <end position="584"/>
    </location>
</feature>
<protein>
    <submittedName>
        <fullName evidence="3">Uncharacterized protein</fullName>
    </submittedName>
</protein>
<feature type="region of interest" description="Disordered" evidence="1">
    <location>
        <begin position="157"/>
        <end position="177"/>
    </location>
</feature>
<organism evidence="3 4">
    <name type="scientific">Orchesella dallaii</name>
    <dbReference type="NCBI Taxonomy" id="48710"/>
    <lineage>
        <taxon>Eukaryota</taxon>
        <taxon>Metazoa</taxon>
        <taxon>Ecdysozoa</taxon>
        <taxon>Arthropoda</taxon>
        <taxon>Hexapoda</taxon>
        <taxon>Collembola</taxon>
        <taxon>Entomobryomorpha</taxon>
        <taxon>Entomobryoidea</taxon>
        <taxon>Orchesellidae</taxon>
        <taxon>Orchesellinae</taxon>
        <taxon>Orchesella</taxon>
    </lineage>
</organism>
<feature type="signal peptide" evidence="2">
    <location>
        <begin position="1"/>
        <end position="22"/>
    </location>
</feature>
<evidence type="ECO:0000313" key="4">
    <source>
        <dbReference type="Proteomes" id="UP001642540"/>
    </source>
</evidence>
<evidence type="ECO:0000313" key="3">
    <source>
        <dbReference type="EMBL" id="CAL8110957.1"/>
    </source>
</evidence>
<name>A0ABP1QW92_9HEXA</name>
<feature type="compositionally biased region" description="Polar residues" evidence="1">
    <location>
        <begin position="393"/>
        <end position="404"/>
    </location>
</feature>
<feature type="compositionally biased region" description="Low complexity" evidence="1">
    <location>
        <begin position="551"/>
        <end position="564"/>
    </location>
</feature>